<accession>A0A1E8GJ98</accession>
<protein>
    <submittedName>
        <fullName evidence="1">Uncharacterized protein</fullName>
    </submittedName>
</protein>
<dbReference type="Pfam" id="PF15594">
    <property type="entry name" value="Imm50"/>
    <property type="match status" value="1"/>
</dbReference>
<organism evidence="1 2">
    <name type="scientific">Floricoccus tropicus</name>
    <dbReference type="NCBI Taxonomy" id="1859473"/>
    <lineage>
        <taxon>Bacteria</taxon>
        <taxon>Bacillati</taxon>
        <taxon>Bacillota</taxon>
        <taxon>Bacilli</taxon>
        <taxon>Lactobacillales</taxon>
        <taxon>Streptococcaceae</taxon>
        <taxon>Floricoccus</taxon>
    </lineage>
</organism>
<comment type="caution">
    <text evidence="1">The sequence shown here is derived from an EMBL/GenBank/DDBJ whole genome shotgun (WGS) entry which is preliminary data.</text>
</comment>
<name>A0A1E8GJ98_9LACT</name>
<dbReference type="STRING" id="1859473.BG261_08565"/>
<gene>
    <name evidence="1" type="ORF">BG261_08565</name>
</gene>
<dbReference type="Proteomes" id="UP000178622">
    <property type="component" value="Unassembled WGS sequence"/>
</dbReference>
<evidence type="ECO:0000313" key="1">
    <source>
        <dbReference type="EMBL" id="OFI48325.1"/>
    </source>
</evidence>
<reference evidence="2" key="1">
    <citation type="submission" date="2016-09" db="EMBL/GenBank/DDBJ databases">
        <title>Draft genome sequence of a novel species of the family Streptococcaceae isolated from flowers.</title>
        <authorList>
            <person name="Chuah L.-O."/>
            <person name="Yap K.-P."/>
            <person name="Thong K.L."/>
            <person name="Liong M.T."/>
            <person name="Ahmad R."/>
            <person name="Rusul G."/>
        </authorList>
    </citation>
    <scope>NUCLEOTIDE SEQUENCE [LARGE SCALE GENOMIC DNA]</scope>
    <source>
        <strain evidence="2">DF1</strain>
    </source>
</reference>
<sequence>MVIIIYILLFLNNIIMLSKSNEKKNGINMWYENIDCTEFLKRLYNEIPPLEKINLINIKVRGFYPYKVELIIRLPKSVDYPPLKWTEKGFNYPYIHIDLANVVDVFLEQHSPGDEISMEIESDGNDGLVVKSYGDISFEIVSKNVGGLIQKIEGGD</sequence>
<proteinExistence type="predicted"/>
<dbReference type="AlphaFoldDB" id="A0A1E8GJ98"/>
<keyword evidence="2" id="KW-1185">Reference proteome</keyword>
<dbReference type="InterPro" id="IPR028957">
    <property type="entry name" value="Imm50"/>
</dbReference>
<dbReference type="EMBL" id="MKIR01000026">
    <property type="protein sequence ID" value="OFI48325.1"/>
    <property type="molecule type" value="Genomic_DNA"/>
</dbReference>
<evidence type="ECO:0000313" key="2">
    <source>
        <dbReference type="Proteomes" id="UP000178622"/>
    </source>
</evidence>